<reference evidence="9" key="1">
    <citation type="submission" date="2019-10" db="EMBL/GenBank/DDBJ databases">
        <title>Streptomyces sp. nov., a novel actinobacterium isolated from alkaline environment.</title>
        <authorList>
            <person name="Golinska P."/>
        </authorList>
    </citation>
    <scope>NUCLEOTIDE SEQUENCE [LARGE SCALE GENOMIC DNA]</scope>
    <source>
        <strain evidence="9">DSM 42108</strain>
    </source>
</reference>
<feature type="transmembrane region" description="Helical" evidence="7">
    <location>
        <begin position="123"/>
        <end position="141"/>
    </location>
</feature>
<evidence type="ECO:0000256" key="6">
    <source>
        <dbReference type="SAM" id="MobiDB-lite"/>
    </source>
</evidence>
<evidence type="ECO:0008006" key="10">
    <source>
        <dbReference type="Google" id="ProtNLM"/>
    </source>
</evidence>
<feature type="transmembrane region" description="Helical" evidence="7">
    <location>
        <begin position="153"/>
        <end position="176"/>
    </location>
</feature>
<organism evidence="8 9">
    <name type="scientific">Streptomyces calidiresistens</name>
    <dbReference type="NCBI Taxonomy" id="1485586"/>
    <lineage>
        <taxon>Bacteria</taxon>
        <taxon>Bacillati</taxon>
        <taxon>Actinomycetota</taxon>
        <taxon>Actinomycetes</taxon>
        <taxon>Kitasatosporales</taxon>
        <taxon>Streptomycetaceae</taxon>
        <taxon>Streptomyces</taxon>
    </lineage>
</organism>
<dbReference type="EMBL" id="VKHS01000670">
    <property type="protein sequence ID" value="MBB0231893.1"/>
    <property type="molecule type" value="Genomic_DNA"/>
</dbReference>
<dbReference type="AlphaFoldDB" id="A0A7W3XYE9"/>
<keyword evidence="3 7" id="KW-0812">Transmembrane</keyword>
<comment type="subcellular location">
    <subcellularLocation>
        <location evidence="1">Cell membrane</location>
        <topology evidence="1">Multi-pass membrane protein</topology>
    </subcellularLocation>
</comment>
<name>A0A7W3XYE9_9ACTN</name>
<evidence type="ECO:0000256" key="3">
    <source>
        <dbReference type="ARBA" id="ARBA00022692"/>
    </source>
</evidence>
<dbReference type="Proteomes" id="UP000530234">
    <property type="component" value="Unassembled WGS sequence"/>
</dbReference>
<dbReference type="RefSeq" id="WP_182666445.1">
    <property type="nucleotide sequence ID" value="NZ_VKHS01000670.1"/>
</dbReference>
<dbReference type="GO" id="GO:0005886">
    <property type="term" value="C:plasma membrane"/>
    <property type="evidence" value="ECO:0007669"/>
    <property type="project" value="UniProtKB-SubCell"/>
</dbReference>
<evidence type="ECO:0000313" key="8">
    <source>
        <dbReference type="EMBL" id="MBB0231893.1"/>
    </source>
</evidence>
<evidence type="ECO:0000256" key="7">
    <source>
        <dbReference type="SAM" id="Phobius"/>
    </source>
</evidence>
<feature type="transmembrane region" description="Helical" evidence="7">
    <location>
        <begin position="235"/>
        <end position="258"/>
    </location>
</feature>
<keyword evidence="9" id="KW-1185">Reference proteome</keyword>
<sequence length="335" mass="34297">MSDPRTTVPRAVPGTGGSPEPRPGTRLRPVGVRLLTTLRTTLRRPLVRHTLTVLLVVACAGFLVRSVAGDRAAAEAAVGRLGPVLPLAVLPALLGLWLTALSWREPLQALSRPMTRATAVRLFAAGSLGKYVPGVMWSIVLQVRLAASSGITVLHFTAAFGLYGAVALATGGALGAPTLLGLLHGGGAALASAVAAVLLLLVMPWLLGTAIRIVRRVPALGRRLAEVPTDVLRRSVWLCGISWVVTGLHLWVLVVALGADPMAALIPCVGGFALATALASLVVILPDGIGVREALLALALVPLLPAPEAAAAAAASRLVLAATDVLAFGYGTIVG</sequence>
<gene>
    <name evidence="8" type="ORF">FOE67_20930</name>
</gene>
<dbReference type="InterPro" id="IPR022791">
    <property type="entry name" value="L-PG_synthase/AglD"/>
</dbReference>
<proteinExistence type="predicted"/>
<protein>
    <recommendedName>
        <fullName evidence="10">Flippase-like domain-containing protein</fullName>
    </recommendedName>
</protein>
<feature type="transmembrane region" description="Helical" evidence="7">
    <location>
        <begin position="188"/>
        <end position="214"/>
    </location>
</feature>
<feature type="transmembrane region" description="Helical" evidence="7">
    <location>
        <begin position="264"/>
        <end position="285"/>
    </location>
</feature>
<keyword evidence="4 7" id="KW-1133">Transmembrane helix</keyword>
<keyword evidence="2" id="KW-1003">Cell membrane</keyword>
<feature type="transmembrane region" description="Helical" evidence="7">
    <location>
        <begin position="46"/>
        <end position="64"/>
    </location>
</feature>
<accession>A0A7W3XYE9</accession>
<evidence type="ECO:0000256" key="4">
    <source>
        <dbReference type="ARBA" id="ARBA00022989"/>
    </source>
</evidence>
<evidence type="ECO:0000256" key="2">
    <source>
        <dbReference type="ARBA" id="ARBA00022475"/>
    </source>
</evidence>
<comment type="caution">
    <text evidence="8">The sequence shown here is derived from an EMBL/GenBank/DDBJ whole genome shotgun (WGS) entry which is preliminary data.</text>
</comment>
<feature type="transmembrane region" description="Helical" evidence="7">
    <location>
        <begin position="84"/>
        <end position="103"/>
    </location>
</feature>
<evidence type="ECO:0000256" key="5">
    <source>
        <dbReference type="ARBA" id="ARBA00023136"/>
    </source>
</evidence>
<feature type="non-terminal residue" evidence="8">
    <location>
        <position position="335"/>
    </location>
</feature>
<evidence type="ECO:0000313" key="9">
    <source>
        <dbReference type="Proteomes" id="UP000530234"/>
    </source>
</evidence>
<feature type="region of interest" description="Disordered" evidence="6">
    <location>
        <begin position="1"/>
        <end position="27"/>
    </location>
</feature>
<keyword evidence="5 7" id="KW-0472">Membrane</keyword>
<evidence type="ECO:0000256" key="1">
    <source>
        <dbReference type="ARBA" id="ARBA00004651"/>
    </source>
</evidence>
<dbReference type="Pfam" id="PF03706">
    <property type="entry name" value="LPG_synthase_TM"/>
    <property type="match status" value="1"/>
</dbReference>